<dbReference type="GO" id="GO:0005886">
    <property type="term" value="C:plasma membrane"/>
    <property type="evidence" value="ECO:0007669"/>
    <property type="project" value="UniProtKB-SubCell"/>
</dbReference>
<dbReference type="InterPro" id="IPR020846">
    <property type="entry name" value="MFS_dom"/>
</dbReference>
<evidence type="ECO:0000313" key="7">
    <source>
        <dbReference type="EMBL" id="CAA9316205.1"/>
    </source>
</evidence>
<feature type="transmembrane region" description="Helical" evidence="5">
    <location>
        <begin position="409"/>
        <end position="429"/>
    </location>
</feature>
<evidence type="ECO:0000256" key="4">
    <source>
        <dbReference type="ARBA" id="ARBA00023136"/>
    </source>
</evidence>
<feature type="transmembrane region" description="Helical" evidence="5">
    <location>
        <begin position="112"/>
        <end position="133"/>
    </location>
</feature>
<evidence type="ECO:0000256" key="1">
    <source>
        <dbReference type="ARBA" id="ARBA00004651"/>
    </source>
</evidence>
<feature type="domain" description="Major facilitator superfamily (MFS) profile" evidence="6">
    <location>
        <begin position="21"/>
        <end position="470"/>
    </location>
</feature>
<dbReference type="SUPFAM" id="SSF103473">
    <property type="entry name" value="MFS general substrate transporter"/>
    <property type="match status" value="1"/>
</dbReference>
<keyword evidence="3 5" id="KW-1133">Transmembrane helix</keyword>
<feature type="transmembrane region" description="Helical" evidence="5">
    <location>
        <begin position="59"/>
        <end position="78"/>
    </location>
</feature>
<dbReference type="PROSITE" id="PS50850">
    <property type="entry name" value="MFS"/>
    <property type="match status" value="1"/>
</dbReference>
<dbReference type="PANTHER" id="PTHR23501:SF1">
    <property type="entry name" value="TRANSPORT PROTEIN HSRA-RELATED"/>
    <property type="match status" value="1"/>
</dbReference>
<gene>
    <name evidence="7" type="ORF">AVDCRST_MAG48-2374</name>
</gene>
<accession>A0A6J4KVY5</accession>
<dbReference type="AlphaFoldDB" id="A0A6J4KVY5"/>
<evidence type="ECO:0000259" key="6">
    <source>
        <dbReference type="PROSITE" id="PS50850"/>
    </source>
</evidence>
<dbReference type="InterPro" id="IPR011701">
    <property type="entry name" value="MFS"/>
</dbReference>
<evidence type="ECO:0000256" key="3">
    <source>
        <dbReference type="ARBA" id="ARBA00022989"/>
    </source>
</evidence>
<feature type="transmembrane region" description="Helical" evidence="5">
    <location>
        <begin position="366"/>
        <end position="388"/>
    </location>
</feature>
<sequence>MTAPAPSRPARRRSATLDRPLALLVAGTFFMENLDGTIIATAAPAIAGDLGVEPVDVNLAMTAYLVTIAVGIPISGWLTDRYGGRRVLMIAIAVFTVASLLCALSVNLPMLVGMRILQGVGGALMVPVGRLVVLRATSKQDLLDAVAYLTWPALVAPVIAPALGGWIVSIASWHWIFLINLPLGVVALVVAARIVPAADAAPAVPPLDVVGFALCAGTLAALLVGLELLGPQHGGGPLAPAGTLAGAVLLGLLTAGWLRRTAHPLLRFGALRLQSFRVSNLGGGVYRMVISAVPFLLPLMFQVGFGWSPVQAGLLVLLLFLGNVGIKPATSPLIRRFGFRSVLIASVAGGLLVFLAIATLRPGTPLLVTGAVLVLSGVFRSIGFSAYNSLQFADLDTADMTDANTLASTLQQVAVGLGVAVGAVILRVVDLTAGPGQVGPVTPYAVAFVVLAVLMLHPLLEALVLHRSAGDEVAGR</sequence>
<feature type="transmembrane region" description="Helical" evidence="5">
    <location>
        <begin position="87"/>
        <end position="106"/>
    </location>
</feature>
<keyword evidence="4 5" id="KW-0472">Membrane</keyword>
<feature type="transmembrane region" description="Helical" evidence="5">
    <location>
        <begin position="238"/>
        <end position="258"/>
    </location>
</feature>
<dbReference type="PANTHER" id="PTHR23501">
    <property type="entry name" value="MAJOR FACILITATOR SUPERFAMILY"/>
    <property type="match status" value="1"/>
</dbReference>
<feature type="transmembrane region" description="Helical" evidence="5">
    <location>
        <begin position="21"/>
        <end position="47"/>
    </location>
</feature>
<keyword evidence="2 5" id="KW-0812">Transmembrane</keyword>
<dbReference type="GO" id="GO:0022857">
    <property type="term" value="F:transmembrane transporter activity"/>
    <property type="evidence" value="ECO:0007669"/>
    <property type="project" value="InterPro"/>
</dbReference>
<feature type="transmembrane region" description="Helical" evidence="5">
    <location>
        <begin position="173"/>
        <end position="195"/>
    </location>
</feature>
<name>A0A6J4KVY5_9ACTN</name>
<feature type="transmembrane region" description="Helical" evidence="5">
    <location>
        <begin position="338"/>
        <end position="360"/>
    </location>
</feature>
<dbReference type="EMBL" id="CADCTS010000341">
    <property type="protein sequence ID" value="CAA9316205.1"/>
    <property type="molecule type" value="Genomic_DNA"/>
</dbReference>
<dbReference type="Gene3D" id="1.20.1250.20">
    <property type="entry name" value="MFS general substrate transporter like domains"/>
    <property type="match status" value="1"/>
</dbReference>
<reference evidence="7" key="1">
    <citation type="submission" date="2020-02" db="EMBL/GenBank/DDBJ databases">
        <authorList>
            <person name="Meier V. D."/>
        </authorList>
    </citation>
    <scope>NUCLEOTIDE SEQUENCE</scope>
    <source>
        <strain evidence="7">AVDCRST_MAG48</strain>
    </source>
</reference>
<comment type="subcellular location">
    <subcellularLocation>
        <location evidence="1">Cell membrane</location>
        <topology evidence="1">Multi-pass membrane protein</topology>
    </subcellularLocation>
</comment>
<evidence type="ECO:0000256" key="5">
    <source>
        <dbReference type="SAM" id="Phobius"/>
    </source>
</evidence>
<feature type="transmembrane region" description="Helical" evidence="5">
    <location>
        <begin position="307"/>
        <end position="326"/>
    </location>
</feature>
<protein>
    <submittedName>
        <fullName evidence="7">Uncharacterized MFS-type transporter</fullName>
    </submittedName>
</protein>
<feature type="transmembrane region" description="Helical" evidence="5">
    <location>
        <begin position="278"/>
        <end position="301"/>
    </location>
</feature>
<feature type="transmembrane region" description="Helical" evidence="5">
    <location>
        <begin position="441"/>
        <end position="460"/>
    </location>
</feature>
<evidence type="ECO:0000256" key="2">
    <source>
        <dbReference type="ARBA" id="ARBA00022692"/>
    </source>
</evidence>
<feature type="transmembrane region" description="Helical" evidence="5">
    <location>
        <begin position="145"/>
        <end position="167"/>
    </location>
</feature>
<proteinExistence type="predicted"/>
<organism evidence="7">
    <name type="scientific">uncultured Friedmanniella sp</name>
    <dbReference type="NCBI Taxonomy" id="335381"/>
    <lineage>
        <taxon>Bacteria</taxon>
        <taxon>Bacillati</taxon>
        <taxon>Actinomycetota</taxon>
        <taxon>Actinomycetes</taxon>
        <taxon>Propionibacteriales</taxon>
        <taxon>Nocardioidaceae</taxon>
        <taxon>Friedmanniella</taxon>
        <taxon>environmental samples</taxon>
    </lineage>
</organism>
<dbReference type="InterPro" id="IPR036259">
    <property type="entry name" value="MFS_trans_sf"/>
</dbReference>
<feature type="transmembrane region" description="Helical" evidence="5">
    <location>
        <begin position="207"/>
        <end position="226"/>
    </location>
</feature>
<dbReference type="Pfam" id="PF07690">
    <property type="entry name" value="MFS_1"/>
    <property type="match status" value="1"/>
</dbReference>
<dbReference type="Gene3D" id="1.20.1720.10">
    <property type="entry name" value="Multidrug resistance protein D"/>
    <property type="match status" value="1"/>
</dbReference>